<protein>
    <submittedName>
        <fullName evidence="7">Uracil-DNA glycosylase</fullName>
        <ecNumber evidence="7">3.2.2.3</ecNumber>
    </submittedName>
</protein>
<reference evidence="7 8" key="1">
    <citation type="journal article" date="2015" name="J. Virol.">
        <title>The Genome of a Tortoise Herpesvirus (Testudinid Herpesvirus 3) Has a Novel Structure and Contains a Large Region That Is Not Required for Replication In Vitro or Virulence In Vivo.</title>
        <authorList>
            <person name="Gandar F."/>
            <person name="Wilkie G.S."/>
            <person name="Gatherer D."/>
            <person name="Kerr K."/>
            <person name="Marlier D."/>
            <person name="Diez M."/>
            <person name="Marschang R.E."/>
            <person name="Mast J."/>
            <person name="Dewals B.G."/>
            <person name="Davison A.J."/>
            <person name="Vanderplasschen A.F."/>
        </authorList>
    </citation>
    <scope>NUCLEOTIDE SEQUENCE [LARGE SCALE GENOMIC DNA]</scope>
    <source>
        <strain evidence="7 8">4295/7R</strain>
    </source>
</reference>
<dbReference type="PROSITE" id="PS00130">
    <property type="entry name" value="U_DNA_GLYCOSYLASE"/>
    <property type="match status" value="1"/>
</dbReference>
<dbReference type="GO" id="GO:0045437">
    <property type="term" value="F:uridine nucleosidase activity"/>
    <property type="evidence" value="ECO:0007669"/>
    <property type="project" value="UniProtKB-EC"/>
</dbReference>
<dbReference type="Pfam" id="PF03167">
    <property type="entry name" value="UDG"/>
    <property type="match status" value="1"/>
</dbReference>
<dbReference type="Proteomes" id="UP000240599">
    <property type="component" value="Segment"/>
</dbReference>
<dbReference type="NCBIfam" id="NF003588">
    <property type="entry name" value="PRK05254.1-1"/>
    <property type="match status" value="1"/>
</dbReference>
<dbReference type="EMBL" id="KM924293">
    <property type="protein sequence ID" value="AIU39403.1"/>
    <property type="molecule type" value="Genomic_DNA"/>
</dbReference>
<dbReference type="SUPFAM" id="SSF52141">
    <property type="entry name" value="Uracil-DNA glycosylase-like"/>
    <property type="match status" value="1"/>
</dbReference>
<evidence type="ECO:0000256" key="1">
    <source>
        <dbReference type="ARBA" id="ARBA00008184"/>
    </source>
</evidence>
<dbReference type="NCBIfam" id="NF003589">
    <property type="entry name" value="PRK05254.1-2"/>
    <property type="match status" value="1"/>
</dbReference>
<dbReference type="HAMAP" id="MF_00148">
    <property type="entry name" value="UDG"/>
    <property type="match status" value="1"/>
</dbReference>
<dbReference type="PANTHER" id="PTHR11264">
    <property type="entry name" value="URACIL-DNA GLYCOSYLASE"/>
    <property type="match status" value="1"/>
</dbReference>
<sequence>MSSKREAELQEETATKSIKRPRTHIGAYLTLDGHGTEERLAQVERFMKYFEIDERWRNFLSQDLGSNWFAVLVGKYQTAAQKQMVLPALADIFSWTRHCAPEDVKVVIVGQDPYPTLGNAHGLAFSVAPGKSIPKSLGYIYKELERSIEGFVIPNHGNLEKWAKQGVLLLNIVLTVAAGQPCSHADLGWNRFTRGVMERLNTENHRLVFMQWGRVAQKAFLPNKDRHLVLHGIHPSPRAQFRTTFVGCGHFTAANAYLQKHSLRPIDWSL</sequence>
<keyword evidence="7" id="KW-0326">Glycosidase</keyword>
<dbReference type="EC" id="3.2.2.3" evidence="7"/>
<evidence type="ECO:0000256" key="4">
    <source>
        <dbReference type="ARBA" id="ARBA00022801"/>
    </source>
</evidence>
<keyword evidence="3" id="KW-0227">DNA damage</keyword>
<keyword evidence="2" id="KW-1048">Host nucleus</keyword>
<name>A0A0M3MXW7_9ALPH</name>
<keyword evidence="5" id="KW-0234">DNA repair</keyword>
<dbReference type="PANTHER" id="PTHR11264:SF0">
    <property type="entry name" value="URACIL-DNA GLYCOSYLASE"/>
    <property type="match status" value="1"/>
</dbReference>
<evidence type="ECO:0000256" key="5">
    <source>
        <dbReference type="ARBA" id="ARBA00023204"/>
    </source>
</evidence>
<dbReference type="GO" id="GO:0004844">
    <property type="term" value="F:uracil DNA N-glycosylase activity"/>
    <property type="evidence" value="ECO:0007669"/>
    <property type="project" value="InterPro"/>
</dbReference>
<evidence type="ECO:0000313" key="8">
    <source>
        <dbReference type="Proteomes" id="UP000240599"/>
    </source>
</evidence>
<dbReference type="NCBIfam" id="TIGR00628">
    <property type="entry name" value="ung"/>
    <property type="match status" value="1"/>
</dbReference>
<evidence type="ECO:0000313" key="7">
    <source>
        <dbReference type="EMBL" id="AIU39403.1"/>
    </source>
</evidence>
<accession>A0A0M3MXW7</accession>
<dbReference type="SMART" id="SM00986">
    <property type="entry name" value="UDG"/>
    <property type="match status" value="1"/>
</dbReference>
<dbReference type="CDD" id="cd10027">
    <property type="entry name" value="UDG-F1-like"/>
    <property type="match status" value="1"/>
</dbReference>
<dbReference type="SMART" id="SM00987">
    <property type="entry name" value="UreE_C"/>
    <property type="match status" value="1"/>
</dbReference>
<proteinExistence type="inferred from homology"/>
<dbReference type="GO" id="GO:0097510">
    <property type="term" value="P:base-excision repair, AP site formation via deaminated base removal"/>
    <property type="evidence" value="ECO:0007669"/>
    <property type="project" value="TreeGrafter"/>
</dbReference>
<dbReference type="InterPro" id="IPR018085">
    <property type="entry name" value="Ura-DNA_Glyclase_AS"/>
</dbReference>
<evidence type="ECO:0000256" key="3">
    <source>
        <dbReference type="ARBA" id="ARBA00022763"/>
    </source>
</evidence>
<keyword evidence="4 7" id="KW-0378">Hydrolase</keyword>
<dbReference type="Gene3D" id="3.40.470.10">
    <property type="entry name" value="Uracil-DNA glycosylase-like domain"/>
    <property type="match status" value="1"/>
</dbReference>
<evidence type="ECO:0000259" key="6">
    <source>
        <dbReference type="SMART" id="SM00986"/>
    </source>
</evidence>
<comment type="similarity">
    <text evidence="1">Belongs to the uracil-DNA glycosylase (UDG) superfamily. UNG family.</text>
</comment>
<dbReference type="InterPro" id="IPR002043">
    <property type="entry name" value="UDG_fam1"/>
</dbReference>
<gene>
    <name evidence="7" type="primary">UL2</name>
</gene>
<dbReference type="InterPro" id="IPR005122">
    <property type="entry name" value="Uracil-DNA_glycosylase-like"/>
</dbReference>
<evidence type="ECO:0000256" key="2">
    <source>
        <dbReference type="ARBA" id="ARBA00022562"/>
    </source>
</evidence>
<dbReference type="NCBIfam" id="NF003592">
    <property type="entry name" value="PRK05254.1-5"/>
    <property type="match status" value="1"/>
</dbReference>
<dbReference type="InterPro" id="IPR036895">
    <property type="entry name" value="Uracil-DNA_glycosylase-like_sf"/>
</dbReference>
<feature type="domain" description="Uracil-DNA glycosylase-like" evidence="6">
    <location>
        <begin position="97"/>
        <end position="258"/>
    </location>
</feature>
<organism evidence="7 8">
    <name type="scientific">Testudinid alphaherpesvirus 3</name>
    <dbReference type="NCBI Taxonomy" id="2560801"/>
    <lineage>
        <taxon>Viruses</taxon>
        <taxon>Duplodnaviria</taxon>
        <taxon>Heunggongvirae</taxon>
        <taxon>Peploviricota</taxon>
        <taxon>Herviviricetes</taxon>
        <taxon>Herpesvirales</taxon>
        <taxon>Orthoherpesviridae</taxon>
        <taxon>Alphaherpesvirinae</taxon>
        <taxon>Scutavirus</taxon>
        <taxon>Scutavirus testudinidalpha3</taxon>
    </lineage>
</organism>